<dbReference type="Proteomes" id="UP000182108">
    <property type="component" value="Unassembled WGS sequence"/>
</dbReference>
<protein>
    <recommendedName>
        <fullName evidence="3">histidine kinase</fullName>
        <ecNumber evidence="3">2.7.13.3</ecNumber>
    </recommendedName>
</protein>
<dbReference type="GO" id="GO:0005886">
    <property type="term" value="C:plasma membrane"/>
    <property type="evidence" value="ECO:0007669"/>
    <property type="project" value="TreeGrafter"/>
</dbReference>
<dbReference type="InterPro" id="IPR004358">
    <property type="entry name" value="Sig_transdc_His_kin-like_C"/>
</dbReference>
<keyword evidence="7" id="KW-0547">Nucleotide-binding</keyword>
<dbReference type="InterPro" id="IPR013727">
    <property type="entry name" value="2CSK_N"/>
</dbReference>
<evidence type="ECO:0000256" key="2">
    <source>
        <dbReference type="ARBA" id="ARBA00004141"/>
    </source>
</evidence>
<evidence type="ECO:0000256" key="5">
    <source>
        <dbReference type="ARBA" id="ARBA00022679"/>
    </source>
</evidence>
<evidence type="ECO:0000313" key="16">
    <source>
        <dbReference type="Proteomes" id="UP000182108"/>
    </source>
</evidence>
<dbReference type="Pfam" id="PF02518">
    <property type="entry name" value="HATPase_c"/>
    <property type="match status" value="1"/>
</dbReference>
<dbReference type="SMART" id="SM00387">
    <property type="entry name" value="HATPase_c"/>
    <property type="match status" value="1"/>
</dbReference>
<dbReference type="InterPro" id="IPR036097">
    <property type="entry name" value="HisK_dim/P_sf"/>
</dbReference>
<evidence type="ECO:0000313" key="15">
    <source>
        <dbReference type="EMBL" id="CUB06358.1"/>
    </source>
</evidence>
<dbReference type="PROSITE" id="PS50109">
    <property type="entry name" value="HIS_KIN"/>
    <property type="match status" value="1"/>
</dbReference>
<feature type="transmembrane region" description="Helical" evidence="13">
    <location>
        <begin position="150"/>
        <end position="177"/>
    </location>
</feature>
<evidence type="ECO:0000256" key="1">
    <source>
        <dbReference type="ARBA" id="ARBA00000085"/>
    </source>
</evidence>
<feature type="domain" description="Histidine kinase" evidence="14">
    <location>
        <begin position="238"/>
        <end position="451"/>
    </location>
</feature>
<dbReference type="PRINTS" id="PR00344">
    <property type="entry name" value="BCTRLSENSOR"/>
</dbReference>
<dbReference type="AlphaFoldDB" id="A0A0K6ITD2"/>
<gene>
    <name evidence="15" type="ORF">Ga0061068_103112</name>
</gene>
<comment type="catalytic activity">
    <reaction evidence="1">
        <text>ATP + protein L-histidine = ADP + protein N-phospho-L-histidine.</text>
        <dbReference type="EC" id="2.7.13.3"/>
    </reaction>
</comment>
<reference evidence="16" key="1">
    <citation type="submission" date="2015-08" db="EMBL/GenBank/DDBJ databases">
        <authorList>
            <person name="Babu N.S."/>
            <person name="Beckwith C.J."/>
            <person name="Beseler K.G."/>
            <person name="Brison A."/>
            <person name="Carone J.V."/>
            <person name="Caskin T.P."/>
            <person name="Diamond M."/>
            <person name="Durham M.E."/>
            <person name="Foxe J.M."/>
            <person name="Go M."/>
            <person name="Henderson B.A."/>
            <person name="Jones I.B."/>
            <person name="McGettigan J.A."/>
            <person name="Micheletti S.J."/>
            <person name="Nasrallah M.E."/>
            <person name="Ortiz D."/>
            <person name="Piller C.R."/>
            <person name="Privatt S.R."/>
            <person name="Schneider S.L."/>
            <person name="Sharp S."/>
            <person name="Smith T.C."/>
            <person name="Stanton J.D."/>
            <person name="Ullery H.E."/>
            <person name="Wilson R.J."/>
            <person name="Serrano M.G."/>
            <person name="Buck G."/>
            <person name="Lee V."/>
            <person name="Wang Y."/>
            <person name="Carvalho R."/>
            <person name="Voegtly L."/>
            <person name="Shi R."/>
            <person name="Duckworth R."/>
            <person name="Johnson A."/>
            <person name="Loviza R."/>
            <person name="Walstead R."/>
            <person name="Shah Z."/>
            <person name="Kiflezghi M."/>
            <person name="Wade K."/>
            <person name="Ball S.L."/>
            <person name="Bradley K.W."/>
            <person name="Asai D.J."/>
            <person name="Bowman C.A."/>
            <person name="Russell D.A."/>
            <person name="Pope W.H."/>
            <person name="Jacobs-Sera D."/>
            <person name="Hendrix R.W."/>
            <person name="Hatfull G.F."/>
        </authorList>
    </citation>
    <scope>NUCLEOTIDE SEQUENCE [LARGE SCALE GENOMIC DNA]</scope>
    <source>
        <strain evidence="16">JCM 19170</strain>
    </source>
</reference>
<dbReference type="InterPro" id="IPR036890">
    <property type="entry name" value="HATPase_C_sf"/>
</dbReference>
<dbReference type="RefSeq" id="WP_055423079.1">
    <property type="nucleotide sequence ID" value="NZ_CYHH01000003.1"/>
</dbReference>
<dbReference type="PANTHER" id="PTHR45436:SF14">
    <property type="entry name" value="SENSOR PROTEIN QSEC"/>
    <property type="match status" value="1"/>
</dbReference>
<dbReference type="PANTHER" id="PTHR45436">
    <property type="entry name" value="SENSOR HISTIDINE KINASE YKOH"/>
    <property type="match status" value="1"/>
</dbReference>
<keyword evidence="8 15" id="KW-0418">Kinase</keyword>
<keyword evidence="5" id="KW-0808">Transferase</keyword>
<dbReference type="CDD" id="cd00075">
    <property type="entry name" value="HATPase"/>
    <property type="match status" value="1"/>
</dbReference>
<dbReference type="EMBL" id="CYHH01000003">
    <property type="protein sequence ID" value="CUB06358.1"/>
    <property type="molecule type" value="Genomic_DNA"/>
</dbReference>
<dbReference type="SUPFAM" id="SSF55874">
    <property type="entry name" value="ATPase domain of HSP90 chaperone/DNA topoisomerase II/histidine kinase"/>
    <property type="match status" value="1"/>
</dbReference>
<keyword evidence="10 13" id="KW-1133">Transmembrane helix</keyword>
<sequence length="465" mass="51097">MISLRRRLIVLMLGVFALAWGVLTAIVFWDARREIHAFYDDRLEKIAEVLLDLSWHELNDEHETTEEVLNGVFSERLIRAYDDEAAFQIWYRGHLLVRTADAPAAERFIPGDGFADVLYQKQMWRVLHKIHSDGPLEVYVGEPFSGRTELVYHVIGQLVGPLLVAVPLLVVLVLVGVRRGLQPLARTECEIAHRSPTQLTPIALAEVPVEIRGIVGELNHLLEALADAMARERRFTSHAAHELRTPLAVLKTQAQLALRAPEGSQREESLHHLIAGVDRASRLVSQLLTLTRLEPDVTRTLRGELDLREIAREAVAELAPLALERGVELGLDAPEPARVHGIALALGILVRNLIDNAIRHSPAGGRVDVRLTVDAATVTLTVSDQGPGIPPEERARVFEPFYRVPGSPSGGAGLGLAIVQRIVAFHGGRVGAEAGPDGRGTTMRVVFPRSEDSPLHPLPAMTETS</sequence>
<dbReference type="InterPro" id="IPR005467">
    <property type="entry name" value="His_kinase_dom"/>
</dbReference>
<keyword evidence="4" id="KW-0597">Phosphoprotein</keyword>
<evidence type="ECO:0000256" key="6">
    <source>
        <dbReference type="ARBA" id="ARBA00022692"/>
    </source>
</evidence>
<evidence type="ECO:0000256" key="8">
    <source>
        <dbReference type="ARBA" id="ARBA00022777"/>
    </source>
</evidence>
<evidence type="ECO:0000256" key="3">
    <source>
        <dbReference type="ARBA" id="ARBA00012438"/>
    </source>
</evidence>
<dbReference type="Gene3D" id="3.30.565.10">
    <property type="entry name" value="Histidine kinase-like ATPase, C-terminal domain"/>
    <property type="match status" value="1"/>
</dbReference>
<accession>A0A0K6ITD2</accession>
<keyword evidence="6 13" id="KW-0812">Transmembrane</keyword>
<organism evidence="15 16">
    <name type="scientific">Tepidiphilus thermophilus</name>
    <dbReference type="NCBI Taxonomy" id="876478"/>
    <lineage>
        <taxon>Bacteria</taxon>
        <taxon>Pseudomonadati</taxon>
        <taxon>Pseudomonadota</taxon>
        <taxon>Hydrogenophilia</taxon>
        <taxon>Hydrogenophilales</taxon>
        <taxon>Hydrogenophilaceae</taxon>
        <taxon>Tepidiphilus</taxon>
    </lineage>
</organism>
<dbReference type="InterPro" id="IPR003661">
    <property type="entry name" value="HisK_dim/P_dom"/>
</dbReference>
<dbReference type="SUPFAM" id="SSF47384">
    <property type="entry name" value="Homodimeric domain of signal transducing histidine kinase"/>
    <property type="match status" value="1"/>
</dbReference>
<dbReference type="Pfam" id="PF08521">
    <property type="entry name" value="2CSK_N"/>
    <property type="match status" value="1"/>
</dbReference>
<comment type="subcellular location">
    <subcellularLocation>
        <location evidence="2">Membrane</location>
        <topology evidence="2">Multi-pass membrane protein</topology>
    </subcellularLocation>
</comment>
<dbReference type="GO" id="GO:0005524">
    <property type="term" value="F:ATP binding"/>
    <property type="evidence" value="ECO:0007669"/>
    <property type="project" value="UniProtKB-KW"/>
</dbReference>
<keyword evidence="9" id="KW-0067">ATP-binding</keyword>
<keyword evidence="11" id="KW-0902">Two-component regulatory system</keyword>
<evidence type="ECO:0000256" key="9">
    <source>
        <dbReference type="ARBA" id="ARBA00022840"/>
    </source>
</evidence>
<evidence type="ECO:0000256" key="13">
    <source>
        <dbReference type="SAM" id="Phobius"/>
    </source>
</evidence>
<dbReference type="CDD" id="cd00082">
    <property type="entry name" value="HisKA"/>
    <property type="match status" value="1"/>
</dbReference>
<keyword evidence="12 13" id="KW-0472">Membrane</keyword>
<dbReference type="SMART" id="SM00388">
    <property type="entry name" value="HisKA"/>
    <property type="match status" value="1"/>
</dbReference>
<dbReference type="Gene3D" id="1.10.287.130">
    <property type="match status" value="1"/>
</dbReference>
<keyword evidence="16" id="KW-1185">Reference proteome</keyword>
<proteinExistence type="predicted"/>
<evidence type="ECO:0000256" key="12">
    <source>
        <dbReference type="ARBA" id="ARBA00023136"/>
    </source>
</evidence>
<name>A0A0K6ITD2_9PROT</name>
<dbReference type="InterPro" id="IPR050428">
    <property type="entry name" value="TCS_sensor_his_kinase"/>
</dbReference>
<dbReference type="GO" id="GO:0000155">
    <property type="term" value="F:phosphorelay sensor kinase activity"/>
    <property type="evidence" value="ECO:0007669"/>
    <property type="project" value="InterPro"/>
</dbReference>
<evidence type="ECO:0000256" key="10">
    <source>
        <dbReference type="ARBA" id="ARBA00022989"/>
    </source>
</evidence>
<evidence type="ECO:0000256" key="7">
    <source>
        <dbReference type="ARBA" id="ARBA00022741"/>
    </source>
</evidence>
<evidence type="ECO:0000256" key="11">
    <source>
        <dbReference type="ARBA" id="ARBA00023012"/>
    </source>
</evidence>
<dbReference type="EC" id="2.7.13.3" evidence="3"/>
<evidence type="ECO:0000256" key="4">
    <source>
        <dbReference type="ARBA" id="ARBA00022553"/>
    </source>
</evidence>
<dbReference type="InterPro" id="IPR003594">
    <property type="entry name" value="HATPase_dom"/>
</dbReference>
<dbReference type="Pfam" id="PF00512">
    <property type="entry name" value="HisKA"/>
    <property type="match status" value="1"/>
</dbReference>
<evidence type="ECO:0000259" key="14">
    <source>
        <dbReference type="PROSITE" id="PS50109"/>
    </source>
</evidence>